<dbReference type="EMBL" id="OY731406">
    <property type="protein sequence ID" value="CAJ1975807.1"/>
    <property type="molecule type" value="Genomic_DNA"/>
</dbReference>
<reference evidence="2" key="1">
    <citation type="submission" date="2023-10" db="EMBL/GenBank/DDBJ databases">
        <authorList>
            <person name="Domelevo Entfellner J.-B."/>
        </authorList>
    </citation>
    <scope>NUCLEOTIDE SEQUENCE</scope>
</reference>
<evidence type="ECO:0000313" key="2">
    <source>
        <dbReference type="EMBL" id="CAJ1975807.1"/>
    </source>
</evidence>
<feature type="compositionally biased region" description="Low complexity" evidence="1">
    <location>
        <begin position="107"/>
        <end position="120"/>
    </location>
</feature>
<organism evidence="2 3">
    <name type="scientific">Sphenostylis stenocarpa</name>
    <dbReference type="NCBI Taxonomy" id="92480"/>
    <lineage>
        <taxon>Eukaryota</taxon>
        <taxon>Viridiplantae</taxon>
        <taxon>Streptophyta</taxon>
        <taxon>Embryophyta</taxon>
        <taxon>Tracheophyta</taxon>
        <taxon>Spermatophyta</taxon>
        <taxon>Magnoliopsida</taxon>
        <taxon>eudicotyledons</taxon>
        <taxon>Gunneridae</taxon>
        <taxon>Pentapetalae</taxon>
        <taxon>rosids</taxon>
        <taxon>fabids</taxon>
        <taxon>Fabales</taxon>
        <taxon>Fabaceae</taxon>
        <taxon>Papilionoideae</taxon>
        <taxon>50 kb inversion clade</taxon>
        <taxon>NPAAA clade</taxon>
        <taxon>indigoferoid/millettioid clade</taxon>
        <taxon>Phaseoleae</taxon>
        <taxon>Sphenostylis</taxon>
    </lineage>
</organism>
<feature type="compositionally biased region" description="Basic and acidic residues" evidence="1">
    <location>
        <begin position="271"/>
        <end position="282"/>
    </location>
</feature>
<dbReference type="Proteomes" id="UP001189624">
    <property type="component" value="Chromosome 9"/>
</dbReference>
<dbReference type="AlphaFoldDB" id="A0AA86SZL1"/>
<feature type="region of interest" description="Disordered" evidence="1">
    <location>
        <begin position="103"/>
        <end position="330"/>
    </location>
</feature>
<keyword evidence="3" id="KW-1185">Reference proteome</keyword>
<feature type="compositionally biased region" description="Polar residues" evidence="1">
    <location>
        <begin position="210"/>
        <end position="230"/>
    </location>
</feature>
<protein>
    <submittedName>
        <fullName evidence="2">Uncharacterized protein</fullName>
    </submittedName>
</protein>
<dbReference type="Gramene" id="rna-AYBTSS11_LOCUS27933">
    <property type="protein sequence ID" value="CAJ1975807.1"/>
    <property type="gene ID" value="gene-AYBTSS11_LOCUS27933"/>
</dbReference>
<evidence type="ECO:0000313" key="3">
    <source>
        <dbReference type="Proteomes" id="UP001189624"/>
    </source>
</evidence>
<proteinExistence type="predicted"/>
<feature type="compositionally biased region" description="Low complexity" evidence="1">
    <location>
        <begin position="193"/>
        <end position="209"/>
    </location>
</feature>
<evidence type="ECO:0000256" key="1">
    <source>
        <dbReference type="SAM" id="MobiDB-lite"/>
    </source>
</evidence>
<accession>A0AA86SZL1</accession>
<name>A0AA86SZL1_9FABA</name>
<gene>
    <name evidence="2" type="ORF">AYBTSS11_LOCUS27933</name>
</gene>
<feature type="compositionally biased region" description="Pro residues" evidence="1">
    <location>
        <begin position="176"/>
        <end position="185"/>
    </location>
</feature>
<sequence>MEDSEFCFSQFMISTCSPDTLLLALALFTKDSSGFFHNLPSHYFGVTICGLYSEMGFILGLILQLLKLCIIGFVVAFEGSQGSMISPSPAFLPVIHPSGEAPDPIHLGLSSGSSPSRSPSDPNGFVLSPSPKTIHVDPSPAEAPNLVHPKEPWRTIAPSPQEVPNGSFLPPLVVTLPPPKSPPTPEKTKEFESSISPSPGSSTITSSPSRYTTAPGPSTAEGNVSPSIQLSPPQSKTPTVSPPVTTPIAPGNLPKTSPVSQPIEHGSLPPKMEERNKSHKPEPAFPAVVPIPSTELPKYSPASQPTENGSLPHREVANNSHIPEPISPGM</sequence>